<sequence>MTTKYSTITDVLAGLSNKEVTLVELTGLDKSSTTNVRGTLVCSYTPPSDPSKLPSTNNLYYYDPKLNGNLPLYIDFLPGNQYQNLIVLDANSGVNTNLTGNYLTAFTTSQKGDGSVTTSPTSTNAPIMIWTTNTNESGGNGYALFTSDVTYSATYNYDSNANKGPFRTLIDKATTYTVNGSSVTSTDNQFFMKGLRLFGGANNGNGGVRPVVAQGATNKDGASNETQPFYFMFGPQTYYDAEQALITLANTLYIEPTTTELPPDTPCWASFLKLLNSFNCFGKTKV</sequence>
<dbReference type="Proteomes" id="UP000594342">
    <property type="component" value="Unassembled WGS sequence"/>
</dbReference>
<evidence type="ECO:0000313" key="2">
    <source>
        <dbReference type="Proteomes" id="UP000594342"/>
    </source>
</evidence>
<protein>
    <submittedName>
        <fullName evidence="1">Uncharacterized protein</fullName>
    </submittedName>
</protein>
<proteinExistence type="predicted"/>
<evidence type="ECO:0000313" key="1">
    <source>
        <dbReference type="EMBL" id="VBB18068.1"/>
    </source>
</evidence>
<organism evidence="1 2">
    <name type="scientific">Yasminevirus sp. GU-2018</name>
    <dbReference type="NCBI Taxonomy" id="2420051"/>
    <lineage>
        <taxon>Viruses</taxon>
        <taxon>Varidnaviria</taxon>
        <taxon>Bamfordvirae</taxon>
        <taxon>Nucleocytoviricota</taxon>
        <taxon>Megaviricetes</taxon>
        <taxon>Imitervirales</taxon>
        <taxon>Mimiviridae</taxon>
        <taxon>Klosneuvirinae</taxon>
        <taxon>Yasminevirus</taxon>
        <taxon>Yasminevirus saudimassiliense</taxon>
    </lineage>
</organism>
<comment type="caution">
    <text evidence="1">The sequence shown here is derived from an EMBL/GenBank/DDBJ whole genome shotgun (WGS) entry which is preliminary data.</text>
</comment>
<name>A0A5K0U7T9_9VIRU</name>
<keyword evidence="2" id="KW-1185">Reference proteome</keyword>
<reference evidence="1 2" key="1">
    <citation type="submission" date="2018-10" db="EMBL/GenBank/DDBJ databases">
        <authorList>
            <consortium name="IHU Genomes"/>
        </authorList>
    </citation>
    <scope>NUCLEOTIDE SEQUENCE [LARGE SCALE GENOMIC DNA]</scope>
    <source>
        <strain evidence="1 2">A1</strain>
    </source>
</reference>
<gene>
    <name evidence="1" type="ORF">YASMINEVIRUS_531</name>
</gene>
<dbReference type="EMBL" id="UPSH01000001">
    <property type="protein sequence ID" value="VBB18068.1"/>
    <property type="molecule type" value="Genomic_DNA"/>
</dbReference>
<accession>A0A5K0U7T9</accession>